<dbReference type="Gene3D" id="3.10.450.160">
    <property type="entry name" value="inner membrane protein cigr"/>
    <property type="match status" value="1"/>
</dbReference>
<reference evidence="3 4" key="1">
    <citation type="submission" date="2019-06" db="EMBL/GenBank/DDBJ databases">
        <title>Genome of Acinetobacter radioresistens APH1, a phenol degrading strain.</title>
        <authorList>
            <person name="Liu Y."/>
        </authorList>
    </citation>
    <scope>NUCLEOTIDE SEQUENCE [LARGE SCALE GENOMIC DNA]</scope>
    <source>
        <strain evidence="3 4">APH1</strain>
    </source>
</reference>
<keyword evidence="2" id="KW-0732">Signal</keyword>
<feature type="signal peptide" evidence="2">
    <location>
        <begin position="1"/>
        <end position="22"/>
    </location>
</feature>
<comment type="caution">
    <text evidence="3">The sequence shown here is derived from an EMBL/GenBank/DDBJ whole genome shotgun (WGS) entry which is preliminary data.</text>
</comment>
<proteinExistence type="predicted"/>
<feature type="chain" id="PRO_5034499992" evidence="2">
    <location>
        <begin position="23"/>
        <end position="122"/>
    </location>
</feature>
<protein>
    <submittedName>
        <fullName evidence="3">RcnB family protein</fullName>
    </submittedName>
</protein>
<dbReference type="EMBL" id="VFBM01000016">
    <property type="protein sequence ID" value="TNX86147.1"/>
    <property type="molecule type" value="Genomic_DNA"/>
</dbReference>
<dbReference type="RefSeq" id="WP_034670800.1">
    <property type="nucleotide sequence ID" value="NZ_CP027365.1"/>
</dbReference>
<evidence type="ECO:0000313" key="3">
    <source>
        <dbReference type="EMBL" id="TNX86147.1"/>
    </source>
</evidence>
<name>A0A8H2PUD7_ACIRA</name>
<evidence type="ECO:0000313" key="4">
    <source>
        <dbReference type="Proteomes" id="UP000314285"/>
    </source>
</evidence>
<dbReference type="InterPro" id="IPR024572">
    <property type="entry name" value="RcnB"/>
</dbReference>
<dbReference type="AlphaFoldDB" id="A0A8H2PUD7"/>
<evidence type="ECO:0000256" key="2">
    <source>
        <dbReference type="SAM" id="SignalP"/>
    </source>
</evidence>
<gene>
    <name evidence="3" type="ORF">FHY67_13675</name>
</gene>
<accession>A0A8H2PUD7</accession>
<organism evidence="3 4">
    <name type="scientific">Acinetobacter radioresistens</name>
    <dbReference type="NCBI Taxonomy" id="40216"/>
    <lineage>
        <taxon>Bacteria</taxon>
        <taxon>Pseudomonadati</taxon>
        <taxon>Pseudomonadota</taxon>
        <taxon>Gammaproteobacteria</taxon>
        <taxon>Moraxellales</taxon>
        <taxon>Moraxellaceae</taxon>
        <taxon>Acinetobacter</taxon>
    </lineage>
</organism>
<dbReference type="Pfam" id="PF11776">
    <property type="entry name" value="RcnB"/>
    <property type="match status" value="1"/>
</dbReference>
<sequence length="122" mass="14745">MKTLLTGIALSLSALITTSAMAAPQHYDQHYDRPNTPHWSHDDRRYDDRRWDDRRSSSRVNPSREWRSGQVLPRQYDNNRYKVDYRDSRHLNKPARYQQWYKINGDYVLVNERNNRIIRILG</sequence>
<feature type="region of interest" description="Disordered" evidence="1">
    <location>
        <begin position="27"/>
        <end position="71"/>
    </location>
</feature>
<evidence type="ECO:0000256" key="1">
    <source>
        <dbReference type="SAM" id="MobiDB-lite"/>
    </source>
</evidence>
<dbReference type="Proteomes" id="UP000314285">
    <property type="component" value="Unassembled WGS sequence"/>
</dbReference>
<feature type="compositionally biased region" description="Basic and acidic residues" evidence="1">
    <location>
        <begin position="27"/>
        <end position="67"/>
    </location>
</feature>